<evidence type="ECO:0000313" key="2">
    <source>
        <dbReference type="Proteomes" id="UP000016662"/>
    </source>
</evidence>
<evidence type="ECO:0000313" key="1">
    <source>
        <dbReference type="EMBL" id="ERJ87106.1"/>
    </source>
</evidence>
<dbReference type="EMBL" id="AWVF01000454">
    <property type="protein sequence ID" value="ERJ87106.1"/>
    <property type="molecule type" value="Genomic_DNA"/>
</dbReference>
<gene>
    <name evidence="1" type="ORF">RUMCAL_03414</name>
</gene>
<accession>U2JLI8</accession>
<dbReference type="AlphaFoldDB" id="U2JLI8"/>
<name>U2JLI8_9FIRM</name>
<organism evidence="1 2">
    <name type="scientific">Ruminococcus callidus ATCC 27760</name>
    <dbReference type="NCBI Taxonomy" id="411473"/>
    <lineage>
        <taxon>Bacteria</taxon>
        <taxon>Bacillati</taxon>
        <taxon>Bacillota</taxon>
        <taxon>Clostridia</taxon>
        <taxon>Eubacteriales</taxon>
        <taxon>Oscillospiraceae</taxon>
        <taxon>Ruminococcus</taxon>
    </lineage>
</organism>
<comment type="caution">
    <text evidence="1">The sequence shown here is derived from an EMBL/GenBank/DDBJ whole genome shotgun (WGS) entry which is preliminary data.</text>
</comment>
<proteinExistence type="predicted"/>
<dbReference type="Proteomes" id="UP000016662">
    <property type="component" value="Unassembled WGS sequence"/>
</dbReference>
<protein>
    <submittedName>
        <fullName evidence="1">Uncharacterized protein</fullName>
    </submittedName>
</protein>
<dbReference type="PATRIC" id="fig|411473.3.peg.2866"/>
<dbReference type="STRING" id="411473.RUMCAL_03414"/>
<keyword evidence="2" id="KW-1185">Reference proteome</keyword>
<sequence length="65" mass="7455">MVLIQSFVLWGFFFLRTFIAAPHTKIRSFQGVSLSKHGNTSADFVRQFYGKEAENLFFVGLPLQL</sequence>
<dbReference type="HOGENOM" id="CLU_2847194_0_0_9"/>
<reference evidence="1 2" key="1">
    <citation type="submission" date="2013-07" db="EMBL/GenBank/DDBJ databases">
        <authorList>
            <person name="Weinstock G."/>
            <person name="Sodergren E."/>
            <person name="Wylie T."/>
            <person name="Fulton L."/>
            <person name="Fulton R."/>
            <person name="Fronick C."/>
            <person name="O'Laughlin M."/>
            <person name="Godfrey J."/>
            <person name="Miner T."/>
            <person name="Herter B."/>
            <person name="Appelbaum E."/>
            <person name="Cordes M."/>
            <person name="Lek S."/>
            <person name="Wollam A."/>
            <person name="Pepin K.H."/>
            <person name="Palsikar V.B."/>
            <person name="Mitreva M."/>
            <person name="Wilson R.K."/>
        </authorList>
    </citation>
    <scope>NUCLEOTIDE SEQUENCE [LARGE SCALE GENOMIC DNA]</scope>
    <source>
        <strain evidence="1 2">ATCC 27760</strain>
    </source>
</reference>